<feature type="active site" description="Proton donor" evidence="8">
    <location>
        <position position="15"/>
    </location>
</feature>
<evidence type="ECO:0000256" key="5">
    <source>
        <dbReference type="ARBA" id="ARBA00023277"/>
    </source>
</evidence>
<feature type="binding site" evidence="10">
    <location>
        <position position="138"/>
    </location>
    <ligand>
        <name>Mg(2+)</name>
        <dbReference type="ChEBI" id="CHEBI:18420"/>
    </ligand>
</feature>
<evidence type="ECO:0000256" key="9">
    <source>
        <dbReference type="PIRSR" id="PIRSR004682-3"/>
    </source>
</evidence>
<dbReference type="PIRSF" id="PIRSF004682">
    <property type="entry name" value="GmhB"/>
    <property type="match status" value="1"/>
</dbReference>
<feature type="site" description="Contributes to substrate recognition" evidence="9">
    <location>
        <position position="112"/>
    </location>
</feature>
<accession>A0A919CN44</accession>
<dbReference type="CDD" id="cd07503">
    <property type="entry name" value="HAD_HisB-N"/>
    <property type="match status" value="1"/>
</dbReference>
<reference evidence="11" key="1">
    <citation type="journal article" date="2014" name="Int. J. Syst. Evol. Microbiol.">
        <title>Complete genome sequence of Corynebacterium casei LMG S-19264T (=DSM 44701T), isolated from a smear-ripened cheese.</title>
        <authorList>
            <consortium name="US DOE Joint Genome Institute (JGI-PGF)"/>
            <person name="Walter F."/>
            <person name="Albersmeier A."/>
            <person name="Kalinowski J."/>
            <person name="Ruckert C."/>
        </authorList>
    </citation>
    <scope>NUCLEOTIDE SEQUENCE</scope>
    <source>
        <strain evidence="11">KCTC 42651</strain>
    </source>
</reference>
<comment type="caution">
    <text evidence="11">The sequence shown here is derived from an EMBL/GenBank/DDBJ whole genome shotgun (WGS) entry which is preliminary data.</text>
</comment>
<dbReference type="RefSeq" id="WP_189987854.1">
    <property type="nucleotide sequence ID" value="NZ_BMZS01000002.1"/>
</dbReference>
<evidence type="ECO:0000256" key="1">
    <source>
        <dbReference type="ARBA" id="ARBA00004496"/>
    </source>
</evidence>
<dbReference type="EC" id="3.1.3.-" evidence="7"/>
<dbReference type="InterPro" id="IPR006549">
    <property type="entry name" value="HAD-SF_hydro_IIIA"/>
</dbReference>
<dbReference type="GO" id="GO:0046872">
    <property type="term" value="F:metal ion binding"/>
    <property type="evidence" value="ECO:0007669"/>
    <property type="project" value="UniProtKB-KW"/>
</dbReference>
<name>A0A919CN44_9PROT</name>
<keyword evidence="10" id="KW-0460">Magnesium</keyword>
<comment type="cofactor">
    <cofactor evidence="10">
        <name>Zn(2+)</name>
        <dbReference type="ChEBI" id="CHEBI:29105"/>
    </cofactor>
</comment>
<comment type="cofactor">
    <cofactor evidence="10">
        <name>Mg(2+)</name>
        <dbReference type="ChEBI" id="CHEBI:18420"/>
    </cofactor>
</comment>
<reference evidence="11" key="2">
    <citation type="submission" date="2020-09" db="EMBL/GenBank/DDBJ databases">
        <authorList>
            <person name="Sun Q."/>
            <person name="Kim S."/>
        </authorList>
    </citation>
    <scope>NUCLEOTIDE SEQUENCE</scope>
    <source>
        <strain evidence="11">KCTC 42651</strain>
    </source>
</reference>
<dbReference type="GO" id="GO:0005975">
    <property type="term" value="P:carbohydrate metabolic process"/>
    <property type="evidence" value="ECO:0007669"/>
    <property type="project" value="InterPro"/>
</dbReference>
<evidence type="ECO:0000256" key="8">
    <source>
        <dbReference type="PIRSR" id="PIRSR004682-1"/>
    </source>
</evidence>
<evidence type="ECO:0000256" key="6">
    <source>
        <dbReference type="ARBA" id="ARBA00031828"/>
    </source>
</evidence>
<evidence type="ECO:0000313" key="11">
    <source>
        <dbReference type="EMBL" id="GHD43722.1"/>
    </source>
</evidence>
<dbReference type="InterPro" id="IPR036412">
    <property type="entry name" value="HAD-like_sf"/>
</dbReference>
<organism evidence="11 12">
    <name type="scientific">Thalassobaculum fulvum</name>
    <dbReference type="NCBI Taxonomy" id="1633335"/>
    <lineage>
        <taxon>Bacteria</taxon>
        <taxon>Pseudomonadati</taxon>
        <taxon>Pseudomonadota</taxon>
        <taxon>Alphaproteobacteria</taxon>
        <taxon>Rhodospirillales</taxon>
        <taxon>Thalassobaculaceae</taxon>
        <taxon>Thalassobaculum</taxon>
    </lineage>
</organism>
<feature type="binding site" evidence="10">
    <location>
        <position position="15"/>
    </location>
    <ligand>
        <name>Mg(2+)</name>
        <dbReference type="ChEBI" id="CHEBI:18420"/>
    </ligand>
</feature>
<keyword evidence="4 7" id="KW-0378">Hydrolase</keyword>
<dbReference type="InterPro" id="IPR006543">
    <property type="entry name" value="Histidinol-phos"/>
</dbReference>
<evidence type="ECO:0000256" key="4">
    <source>
        <dbReference type="ARBA" id="ARBA00022801"/>
    </source>
</evidence>
<comment type="similarity">
    <text evidence="7">Belongs to the gmhB family.</text>
</comment>
<feature type="site" description="Stabilizes the phosphoryl group" evidence="9">
    <location>
        <position position="55"/>
    </location>
</feature>
<evidence type="ECO:0000256" key="7">
    <source>
        <dbReference type="PIRNR" id="PIRNR004682"/>
    </source>
</evidence>
<dbReference type="GO" id="GO:0005737">
    <property type="term" value="C:cytoplasm"/>
    <property type="evidence" value="ECO:0007669"/>
    <property type="project" value="UniProtKB-SubCell"/>
</dbReference>
<keyword evidence="12" id="KW-1185">Reference proteome</keyword>
<comment type="subcellular location">
    <subcellularLocation>
        <location evidence="1 7">Cytoplasm</location>
    </subcellularLocation>
</comment>
<evidence type="ECO:0000313" key="12">
    <source>
        <dbReference type="Proteomes" id="UP000630353"/>
    </source>
</evidence>
<dbReference type="InterPro" id="IPR004446">
    <property type="entry name" value="Heptose_bisP_phosphatase"/>
</dbReference>
<dbReference type="SUPFAM" id="SSF56784">
    <property type="entry name" value="HAD-like"/>
    <property type="match status" value="1"/>
</dbReference>
<dbReference type="PANTHER" id="PTHR42891:SF1">
    <property type="entry name" value="D-GLYCERO-BETA-D-MANNO-HEPTOSE-1,7-BISPHOSPHATE 7-PHOSPHATASE"/>
    <property type="match status" value="1"/>
</dbReference>
<feature type="binding site" evidence="10">
    <location>
        <position position="94"/>
    </location>
    <ligand>
        <name>Zn(2+)</name>
        <dbReference type="ChEBI" id="CHEBI:29105"/>
    </ligand>
</feature>
<feature type="site" description="Stabilizes the phosphoryl group" evidence="9">
    <location>
        <position position="113"/>
    </location>
</feature>
<dbReference type="EMBL" id="BMZS01000002">
    <property type="protein sequence ID" value="GHD43722.1"/>
    <property type="molecule type" value="Genomic_DNA"/>
</dbReference>
<keyword evidence="10" id="KW-0862">Zinc</keyword>
<dbReference type="InterPro" id="IPR023214">
    <property type="entry name" value="HAD_sf"/>
</dbReference>
<feature type="active site" description="Proton donor" evidence="8">
    <location>
        <position position="13"/>
    </location>
</feature>
<evidence type="ECO:0000256" key="2">
    <source>
        <dbReference type="ARBA" id="ARBA00022490"/>
    </source>
</evidence>
<dbReference type="NCBIfam" id="TIGR01656">
    <property type="entry name" value="Histidinol-ppas"/>
    <property type="match status" value="1"/>
</dbReference>
<protein>
    <recommendedName>
        <fullName evidence="6 7">D,D-heptose 1,7-bisphosphate phosphatase</fullName>
        <ecNumber evidence="7">3.1.3.-</ecNumber>
    </recommendedName>
</protein>
<dbReference type="GO" id="GO:0016791">
    <property type="term" value="F:phosphatase activity"/>
    <property type="evidence" value="ECO:0007669"/>
    <property type="project" value="InterPro"/>
</dbReference>
<keyword evidence="2 7" id="KW-0963">Cytoplasm</keyword>
<proteinExistence type="inferred from homology"/>
<evidence type="ECO:0000256" key="3">
    <source>
        <dbReference type="ARBA" id="ARBA00022723"/>
    </source>
</evidence>
<dbReference type="PANTHER" id="PTHR42891">
    <property type="entry name" value="D-GLYCERO-BETA-D-MANNO-HEPTOSE-1,7-BISPHOSPHATE 7-PHOSPHATASE"/>
    <property type="match status" value="1"/>
</dbReference>
<keyword evidence="3 10" id="KW-0479">Metal-binding</keyword>
<dbReference type="NCBIfam" id="TIGR01662">
    <property type="entry name" value="HAD-SF-IIIA"/>
    <property type="match status" value="1"/>
</dbReference>
<evidence type="ECO:0000256" key="10">
    <source>
        <dbReference type="PIRSR" id="PIRSR004682-4"/>
    </source>
</evidence>
<keyword evidence="5 7" id="KW-0119">Carbohydrate metabolism</keyword>
<dbReference type="Proteomes" id="UP000630353">
    <property type="component" value="Unassembled WGS sequence"/>
</dbReference>
<sequence length="184" mass="20314">MADPEFRPAAFLDRDGVLNRDVGYAHRNDQIEWIPGAAAAIRRLNAAGYLVFVVTNQSGVARGLYGTADVERLHRWMAERLAEQGARVDDWRYCPYHPDHRPDRFAAFAGWRKPAPGMLLDLMRHWPVKADRSFLIGDQETDMQAGAPAGIAGHRYGGGDLETLVARLIGTTGAGISNGEEMGR</sequence>
<gene>
    <name evidence="11" type="ORF">GCM10017083_10220</name>
</gene>
<feature type="binding site" evidence="10">
    <location>
        <position position="13"/>
    </location>
    <ligand>
        <name>Mg(2+)</name>
        <dbReference type="ChEBI" id="CHEBI:18420"/>
    </ligand>
</feature>
<dbReference type="Gene3D" id="3.40.50.1000">
    <property type="entry name" value="HAD superfamily/HAD-like"/>
    <property type="match status" value="1"/>
</dbReference>
<dbReference type="AlphaFoldDB" id="A0A919CN44"/>
<dbReference type="Pfam" id="PF13242">
    <property type="entry name" value="Hydrolase_like"/>
    <property type="match status" value="1"/>
</dbReference>